<keyword evidence="1" id="KW-0732">Signal</keyword>
<evidence type="ECO:0000313" key="2">
    <source>
        <dbReference type="EMBL" id="PNC18791.1"/>
    </source>
</evidence>
<reference evidence="2 3" key="1">
    <citation type="journal article" date="2017" name="BMC Genomics">
        <title>Genome sequencing of 39 Akkermansia muciniphila isolates reveals its population structure, genomic and functional diverisity, and global distribution in mammalian gut microbiotas.</title>
        <authorList>
            <person name="Guo X."/>
            <person name="Li S."/>
            <person name="Zhang J."/>
            <person name="Wu F."/>
            <person name="Li X."/>
            <person name="Wu D."/>
            <person name="Zhang M."/>
            <person name="Ou Z."/>
            <person name="Jie Z."/>
            <person name="Yan Q."/>
            <person name="Li P."/>
            <person name="Yi J."/>
            <person name="Peng Y."/>
        </authorList>
    </citation>
    <scope>NUCLEOTIDE SEQUENCE [LARGE SCALE GENOMIC DNA]</scope>
    <source>
        <strain evidence="2 3">GP24</strain>
    </source>
</reference>
<comment type="caution">
    <text evidence="2">The sequence shown here is derived from an EMBL/GenBank/DDBJ whole genome shotgun (WGS) entry which is preliminary data.</text>
</comment>
<name>A0A2N8HEU9_9BACT</name>
<dbReference type="EMBL" id="PJKA01000006">
    <property type="protein sequence ID" value="PNC18791.1"/>
    <property type="molecule type" value="Genomic_DNA"/>
</dbReference>
<proteinExistence type="predicted"/>
<feature type="chain" id="PRO_5014834838" evidence="1">
    <location>
        <begin position="24"/>
        <end position="180"/>
    </location>
</feature>
<evidence type="ECO:0000256" key="1">
    <source>
        <dbReference type="SAM" id="SignalP"/>
    </source>
</evidence>
<dbReference type="AlphaFoldDB" id="A0A2N8HEU9"/>
<evidence type="ECO:0000313" key="3">
    <source>
        <dbReference type="Proteomes" id="UP000236000"/>
    </source>
</evidence>
<dbReference type="RefSeq" id="WP_102712441.1">
    <property type="nucleotide sequence ID" value="NZ_PJKA01000006.1"/>
</dbReference>
<organism evidence="2 3">
    <name type="scientific">Akkermansia muciniphila</name>
    <dbReference type="NCBI Taxonomy" id="239935"/>
    <lineage>
        <taxon>Bacteria</taxon>
        <taxon>Pseudomonadati</taxon>
        <taxon>Verrucomicrobiota</taxon>
        <taxon>Verrucomicrobiia</taxon>
        <taxon>Verrucomicrobiales</taxon>
        <taxon>Akkermansiaceae</taxon>
        <taxon>Akkermansia</taxon>
    </lineage>
</organism>
<feature type="signal peptide" evidence="1">
    <location>
        <begin position="1"/>
        <end position="23"/>
    </location>
</feature>
<dbReference type="Proteomes" id="UP000236000">
    <property type="component" value="Unassembled WGS sequence"/>
</dbReference>
<sequence>MKKSLILAALFPLLFPSGWSADAAVPASPYYSGVLPGGWSVSFFGSQLVDSMDKAVFLREGREVASFKLPSGNSLNKIIVDEASGRVVIGIQTDNATFVLKMCDLKAGKAADIDMSNLLLRLAEDFPDSSPEDYVGHSVVQCGALKLEDGKVMGEAVKSGTVGDLRYDLTVPFSINIAQP</sequence>
<accession>A0A2N8HEU9</accession>
<protein>
    <submittedName>
        <fullName evidence="2">Uncharacterized protein</fullName>
    </submittedName>
</protein>
<gene>
    <name evidence="2" type="ORF">CXU22_03060</name>
</gene>